<evidence type="ECO:0000256" key="5">
    <source>
        <dbReference type="ARBA" id="ARBA00022840"/>
    </source>
</evidence>
<dbReference type="InterPro" id="IPR017583">
    <property type="entry name" value="Tagatose/fructose_Pkinase"/>
</dbReference>
<dbReference type="GO" id="GO:0005524">
    <property type="term" value="F:ATP binding"/>
    <property type="evidence" value="ECO:0007669"/>
    <property type="project" value="UniProtKB-KW"/>
</dbReference>
<keyword evidence="3" id="KW-0547">Nucleotide-binding</keyword>
<dbReference type="Proteomes" id="UP000322244">
    <property type="component" value="Unassembled WGS sequence"/>
</dbReference>
<organism evidence="8 9">
    <name type="scientific">Antrihabitans cavernicola</name>
    <dbReference type="NCBI Taxonomy" id="2495913"/>
    <lineage>
        <taxon>Bacteria</taxon>
        <taxon>Bacillati</taxon>
        <taxon>Actinomycetota</taxon>
        <taxon>Actinomycetes</taxon>
        <taxon>Mycobacteriales</taxon>
        <taxon>Nocardiaceae</taxon>
        <taxon>Antrihabitans</taxon>
    </lineage>
</organism>
<dbReference type="InterPro" id="IPR011611">
    <property type="entry name" value="PfkB_dom"/>
</dbReference>
<dbReference type="GO" id="GO:0005829">
    <property type="term" value="C:cytosol"/>
    <property type="evidence" value="ECO:0007669"/>
    <property type="project" value="TreeGrafter"/>
</dbReference>
<reference evidence="8 9" key="1">
    <citation type="submission" date="2019-07" db="EMBL/GenBank/DDBJ databases">
        <title>Rhodococcus cavernicolus sp. nov., isolated from a cave.</title>
        <authorList>
            <person name="Lee S.D."/>
        </authorList>
    </citation>
    <scope>NUCLEOTIDE SEQUENCE [LARGE SCALE GENOMIC DNA]</scope>
    <source>
        <strain evidence="8 9">C1-24</strain>
    </source>
</reference>
<evidence type="ECO:0000256" key="2">
    <source>
        <dbReference type="ARBA" id="ARBA00022679"/>
    </source>
</evidence>
<evidence type="ECO:0000259" key="7">
    <source>
        <dbReference type="Pfam" id="PF00294"/>
    </source>
</evidence>
<keyword evidence="5" id="KW-0067">ATP-binding</keyword>
<dbReference type="EMBL" id="VLNY01000006">
    <property type="protein sequence ID" value="KAA0022393.1"/>
    <property type="molecule type" value="Genomic_DNA"/>
</dbReference>
<keyword evidence="4 8" id="KW-0418">Kinase</keyword>
<dbReference type="Gene3D" id="3.40.1190.20">
    <property type="match status" value="1"/>
</dbReference>
<comment type="similarity">
    <text evidence="1">Belongs to the carbohydrate kinase PfkB family.</text>
</comment>
<dbReference type="PANTHER" id="PTHR46566">
    <property type="entry name" value="1-PHOSPHOFRUCTOKINASE-RELATED"/>
    <property type="match status" value="1"/>
</dbReference>
<dbReference type="RefSeq" id="WP_149431153.1">
    <property type="nucleotide sequence ID" value="NZ_VLNY01000006.1"/>
</dbReference>
<dbReference type="PIRSF" id="PIRSF000535">
    <property type="entry name" value="1PFK/6PFK/LacC"/>
    <property type="match status" value="1"/>
</dbReference>
<keyword evidence="2 6" id="KW-0808">Transferase</keyword>
<comment type="caution">
    <text evidence="8">The sequence shown here is derived from an EMBL/GenBank/DDBJ whole genome shotgun (WGS) entry which is preliminary data.</text>
</comment>
<dbReference type="SUPFAM" id="SSF53613">
    <property type="entry name" value="Ribokinase-like"/>
    <property type="match status" value="1"/>
</dbReference>
<evidence type="ECO:0000256" key="3">
    <source>
        <dbReference type="ARBA" id="ARBA00022741"/>
    </source>
</evidence>
<dbReference type="OrthoDB" id="9801219at2"/>
<evidence type="ECO:0000256" key="6">
    <source>
        <dbReference type="PIRNR" id="PIRNR000535"/>
    </source>
</evidence>
<dbReference type="PANTHER" id="PTHR46566:SF5">
    <property type="entry name" value="1-PHOSPHOFRUCTOKINASE"/>
    <property type="match status" value="1"/>
</dbReference>
<dbReference type="Pfam" id="PF00294">
    <property type="entry name" value="PfkB"/>
    <property type="match status" value="1"/>
</dbReference>
<protein>
    <submittedName>
        <fullName evidence="8">Carbohydrate kinase</fullName>
    </submittedName>
</protein>
<gene>
    <name evidence="8" type="ORF">FOY51_14835</name>
</gene>
<accession>A0A5A7SCS2</accession>
<keyword evidence="9" id="KW-1185">Reference proteome</keyword>
<evidence type="ECO:0000313" key="8">
    <source>
        <dbReference type="EMBL" id="KAA0022393.1"/>
    </source>
</evidence>
<dbReference type="GO" id="GO:0008443">
    <property type="term" value="F:phosphofructokinase activity"/>
    <property type="evidence" value="ECO:0007669"/>
    <property type="project" value="TreeGrafter"/>
</dbReference>
<dbReference type="AlphaFoldDB" id="A0A5A7SCS2"/>
<feature type="domain" description="Carbohydrate kinase PfkB" evidence="7">
    <location>
        <begin position="11"/>
        <end position="266"/>
    </location>
</feature>
<proteinExistence type="inferred from homology"/>
<dbReference type="InterPro" id="IPR029056">
    <property type="entry name" value="Ribokinase-like"/>
</dbReference>
<evidence type="ECO:0000256" key="4">
    <source>
        <dbReference type="ARBA" id="ARBA00022777"/>
    </source>
</evidence>
<evidence type="ECO:0000256" key="1">
    <source>
        <dbReference type="ARBA" id="ARBA00010688"/>
    </source>
</evidence>
<name>A0A5A7SCS2_9NOCA</name>
<evidence type="ECO:0000313" key="9">
    <source>
        <dbReference type="Proteomes" id="UP000322244"/>
    </source>
</evidence>
<sequence>MILTVTLNPAYDVTYRVERLIPGEVHRVSSVEERHGGKGVNVSRVLTQLGIPTCVMGFADASFANTVGLPHDLVPALPHVRRTVVIHADTATSFWEPGPVAAAGSAHALLDRLTARLPSATGVVISGSLPGGIDSDLPARIARVAVDAGLPVVCDLDGDALRCAADVSGVVLMPNSDEFGRLGRSVEDLIAGGVRAVVATAGPEGMTVTTVEGAWSANVPEPLTGNATGAGDAAAAAVITGLAAGVSWPSLLVDAVATAAAAVVRPVAGEIDLDFRDRLLPTVVVR</sequence>